<sequence length="149" mass="16635">MTIFPACELLLGAILKNPVNRPDYYILHENIVVKQKIGDGAFGDVFIGELKKPGGNSVDVAIKMLKGVMTKKERANFMMEAKIMRRFNHENIVNLLGVAVQEYPVMIVLELCPNGALDSKLRKNPSIPVQKLIQYTVDACRGMVYLSGR</sequence>
<evidence type="ECO:0000256" key="12">
    <source>
        <dbReference type="ARBA" id="ARBA00023137"/>
    </source>
</evidence>
<dbReference type="PANTHER" id="PTHR24418">
    <property type="entry name" value="TYROSINE-PROTEIN KINASE"/>
    <property type="match status" value="1"/>
</dbReference>
<comment type="subcellular location">
    <subcellularLocation>
        <location evidence="1">Cell membrane</location>
        <topology evidence="1">Peripheral membrane protein</topology>
    </subcellularLocation>
    <subcellularLocation>
        <location evidence="2">Cytoplasm</location>
    </subcellularLocation>
</comment>
<evidence type="ECO:0000259" key="16">
    <source>
        <dbReference type="PROSITE" id="PS50011"/>
    </source>
</evidence>
<feature type="non-terminal residue" evidence="17">
    <location>
        <position position="149"/>
    </location>
</feature>
<dbReference type="GO" id="GO:0005737">
    <property type="term" value="C:cytoplasm"/>
    <property type="evidence" value="ECO:0007669"/>
    <property type="project" value="UniProtKB-SubCell"/>
</dbReference>
<dbReference type="EC" id="2.7.10.2" evidence="3"/>
<organism evidence="17 18">
    <name type="scientific">Gongylonema pulchrum</name>
    <dbReference type="NCBI Taxonomy" id="637853"/>
    <lineage>
        <taxon>Eukaryota</taxon>
        <taxon>Metazoa</taxon>
        <taxon>Ecdysozoa</taxon>
        <taxon>Nematoda</taxon>
        <taxon>Chromadorea</taxon>
        <taxon>Rhabditida</taxon>
        <taxon>Spirurina</taxon>
        <taxon>Spiruromorpha</taxon>
        <taxon>Spiruroidea</taxon>
        <taxon>Gongylonematidae</taxon>
        <taxon>Gongylonema</taxon>
    </lineage>
</organism>
<dbReference type="SMART" id="SM00219">
    <property type="entry name" value="TyrKc"/>
    <property type="match status" value="1"/>
</dbReference>
<evidence type="ECO:0000256" key="8">
    <source>
        <dbReference type="ARBA" id="ARBA00022777"/>
    </source>
</evidence>
<reference evidence="17 18" key="1">
    <citation type="submission" date="2018-11" db="EMBL/GenBank/DDBJ databases">
        <authorList>
            <consortium name="Pathogen Informatics"/>
        </authorList>
    </citation>
    <scope>NUCLEOTIDE SEQUENCE [LARGE SCALE GENOMIC DNA]</scope>
</reference>
<keyword evidence="6" id="KW-0808">Transferase</keyword>
<dbReference type="PROSITE" id="PS00107">
    <property type="entry name" value="PROTEIN_KINASE_ATP"/>
    <property type="match status" value="1"/>
</dbReference>
<dbReference type="InterPro" id="IPR011009">
    <property type="entry name" value="Kinase-like_dom_sf"/>
</dbReference>
<keyword evidence="18" id="KW-1185">Reference proteome</keyword>
<dbReference type="InterPro" id="IPR020635">
    <property type="entry name" value="Tyr_kinase_cat_dom"/>
</dbReference>
<dbReference type="EMBL" id="UYRT01020141">
    <property type="protein sequence ID" value="VDK59005.1"/>
    <property type="molecule type" value="Genomic_DNA"/>
</dbReference>
<keyword evidence="9 15" id="KW-0067">ATP-binding</keyword>
<dbReference type="FunFam" id="3.30.200.20:FF:000194">
    <property type="entry name" value="protein-tyrosine kinase 2-beta isoform X1"/>
    <property type="match status" value="1"/>
</dbReference>
<dbReference type="AlphaFoldDB" id="A0A3P6RXT1"/>
<keyword evidence="8" id="KW-0418">Kinase</keyword>
<keyword evidence="10" id="KW-0727">SH2 domain</keyword>
<feature type="binding site" evidence="15">
    <location>
        <position position="63"/>
    </location>
    <ligand>
        <name>ATP</name>
        <dbReference type="ChEBI" id="CHEBI:30616"/>
    </ligand>
</feature>
<comment type="similarity">
    <text evidence="14">Belongs to the protein kinase superfamily. Tyr protein kinase family. Fes/fps subfamily.</text>
</comment>
<evidence type="ECO:0000256" key="2">
    <source>
        <dbReference type="ARBA" id="ARBA00004496"/>
    </source>
</evidence>
<feature type="domain" description="Protein kinase" evidence="16">
    <location>
        <begin position="31"/>
        <end position="149"/>
    </location>
</feature>
<dbReference type="SUPFAM" id="SSF56112">
    <property type="entry name" value="Protein kinase-like (PK-like)"/>
    <property type="match status" value="1"/>
</dbReference>
<comment type="catalytic activity">
    <reaction evidence="13">
        <text>L-tyrosyl-[protein] + ATP = O-phospho-L-tyrosyl-[protein] + ADP + H(+)</text>
        <dbReference type="Rhea" id="RHEA:10596"/>
        <dbReference type="Rhea" id="RHEA-COMP:10136"/>
        <dbReference type="Rhea" id="RHEA-COMP:20101"/>
        <dbReference type="ChEBI" id="CHEBI:15378"/>
        <dbReference type="ChEBI" id="CHEBI:30616"/>
        <dbReference type="ChEBI" id="CHEBI:46858"/>
        <dbReference type="ChEBI" id="CHEBI:61978"/>
        <dbReference type="ChEBI" id="CHEBI:456216"/>
        <dbReference type="EC" id="2.7.10.2"/>
    </reaction>
</comment>
<evidence type="ECO:0000256" key="11">
    <source>
        <dbReference type="ARBA" id="ARBA00023136"/>
    </source>
</evidence>
<dbReference type="GO" id="GO:0005524">
    <property type="term" value="F:ATP binding"/>
    <property type="evidence" value="ECO:0007669"/>
    <property type="project" value="UniProtKB-UniRule"/>
</dbReference>
<dbReference type="Proteomes" id="UP000271098">
    <property type="component" value="Unassembled WGS sequence"/>
</dbReference>
<dbReference type="InterPro" id="IPR017441">
    <property type="entry name" value="Protein_kinase_ATP_BS"/>
</dbReference>
<name>A0A3P6RXT1_9BILA</name>
<evidence type="ECO:0000313" key="17">
    <source>
        <dbReference type="EMBL" id="VDK59005.1"/>
    </source>
</evidence>
<evidence type="ECO:0000256" key="14">
    <source>
        <dbReference type="ARBA" id="ARBA00061333"/>
    </source>
</evidence>
<keyword evidence="11" id="KW-0472">Membrane</keyword>
<evidence type="ECO:0000256" key="5">
    <source>
        <dbReference type="ARBA" id="ARBA00022490"/>
    </source>
</evidence>
<dbReference type="InterPro" id="IPR000719">
    <property type="entry name" value="Prot_kinase_dom"/>
</dbReference>
<evidence type="ECO:0000313" key="18">
    <source>
        <dbReference type="Proteomes" id="UP000271098"/>
    </source>
</evidence>
<dbReference type="GO" id="GO:0005886">
    <property type="term" value="C:plasma membrane"/>
    <property type="evidence" value="ECO:0007669"/>
    <property type="project" value="UniProtKB-SubCell"/>
</dbReference>
<accession>A0A3P6RXT1</accession>
<dbReference type="Pfam" id="PF07714">
    <property type="entry name" value="PK_Tyr_Ser-Thr"/>
    <property type="match status" value="1"/>
</dbReference>
<evidence type="ECO:0000256" key="4">
    <source>
        <dbReference type="ARBA" id="ARBA00022475"/>
    </source>
</evidence>
<dbReference type="PROSITE" id="PS50011">
    <property type="entry name" value="PROTEIN_KINASE_DOM"/>
    <property type="match status" value="1"/>
</dbReference>
<dbReference type="GO" id="GO:0004715">
    <property type="term" value="F:non-membrane spanning protein tyrosine kinase activity"/>
    <property type="evidence" value="ECO:0007669"/>
    <property type="project" value="UniProtKB-EC"/>
</dbReference>
<dbReference type="InterPro" id="IPR001245">
    <property type="entry name" value="Ser-Thr/Tyr_kinase_cat_dom"/>
</dbReference>
<evidence type="ECO:0000256" key="9">
    <source>
        <dbReference type="ARBA" id="ARBA00022840"/>
    </source>
</evidence>
<evidence type="ECO:0000256" key="15">
    <source>
        <dbReference type="PROSITE-ProRule" id="PRU10141"/>
    </source>
</evidence>
<keyword evidence="12" id="KW-0829">Tyrosine-protein kinase</keyword>
<evidence type="ECO:0000256" key="13">
    <source>
        <dbReference type="ARBA" id="ARBA00051245"/>
    </source>
</evidence>
<proteinExistence type="inferred from homology"/>
<evidence type="ECO:0000256" key="6">
    <source>
        <dbReference type="ARBA" id="ARBA00022679"/>
    </source>
</evidence>
<dbReference type="Gene3D" id="3.30.200.20">
    <property type="entry name" value="Phosphorylase Kinase, domain 1"/>
    <property type="match status" value="1"/>
</dbReference>
<evidence type="ECO:0000256" key="10">
    <source>
        <dbReference type="ARBA" id="ARBA00022999"/>
    </source>
</evidence>
<keyword evidence="7 15" id="KW-0547">Nucleotide-binding</keyword>
<gene>
    <name evidence="17" type="ORF">GPUH_LOCUS7621</name>
</gene>
<protein>
    <recommendedName>
        <fullName evidence="3">non-specific protein-tyrosine kinase</fullName>
        <ecNumber evidence="3">2.7.10.2</ecNumber>
    </recommendedName>
</protein>
<evidence type="ECO:0000256" key="1">
    <source>
        <dbReference type="ARBA" id="ARBA00004202"/>
    </source>
</evidence>
<evidence type="ECO:0000256" key="3">
    <source>
        <dbReference type="ARBA" id="ARBA00011903"/>
    </source>
</evidence>
<keyword evidence="5" id="KW-0963">Cytoplasm</keyword>
<dbReference type="InterPro" id="IPR050198">
    <property type="entry name" value="Non-receptor_tyrosine_kinases"/>
</dbReference>
<keyword evidence="4" id="KW-1003">Cell membrane</keyword>
<dbReference type="OrthoDB" id="546826at2759"/>
<evidence type="ECO:0000256" key="7">
    <source>
        <dbReference type="ARBA" id="ARBA00022741"/>
    </source>
</evidence>